<evidence type="ECO:0000313" key="5">
    <source>
        <dbReference type="EMBL" id="CAI5765191.1"/>
    </source>
</evidence>
<keyword evidence="4" id="KW-0732">Signal</keyword>
<evidence type="ECO:0000313" key="6">
    <source>
        <dbReference type="Proteomes" id="UP001178461"/>
    </source>
</evidence>
<dbReference type="GO" id="GO:0016491">
    <property type="term" value="F:oxidoreductase activity"/>
    <property type="evidence" value="ECO:0007669"/>
    <property type="project" value="UniProtKB-KW"/>
</dbReference>
<dbReference type="PRINTS" id="PR00081">
    <property type="entry name" value="GDHRDH"/>
</dbReference>
<dbReference type="AlphaFoldDB" id="A0AA35NV07"/>
<dbReference type="FunFam" id="3.40.50.720:FF:000074">
    <property type="entry name" value="Retinol dehydrogenase type 1"/>
    <property type="match status" value="1"/>
</dbReference>
<evidence type="ECO:0000256" key="3">
    <source>
        <dbReference type="RuleBase" id="RU000363"/>
    </source>
</evidence>
<dbReference type="Proteomes" id="UP001178461">
    <property type="component" value="Chromosome 2"/>
</dbReference>
<dbReference type="Gene3D" id="3.40.50.720">
    <property type="entry name" value="NAD(P)-binding Rossmann-like Domain"/>
    <property type="match status" value="1"/>
</dbReference>
<sequence>MWLYLAALLGLYFLRRWYQERQTVENLTEKYVFITGCDSGFGNLLARQLDARGLRVLAACRTQKGAEQLGKATSERLKTTILDVSSTESVAAATEWVKGCIGSKGLWGLVNNAGTALPSGPNEWLTKDDFAKVINVNLLGMIDVTLHMVPLVRRARGRVVNISSVNGRLVIYGGGYCPSKFGVEAFSDSLRRELHPFGVQVSIVEPGGFQTNIFTQAVENLKKVWNRAPSDIKEVYGEQYLENYYQICQYTVNIASSKLHPVTDCMEHALTSCSPRTRYSAGWDAKFLYIPASYFPTSIVDFVVSCIQPKPAQAV</sequence>
<dbReference type="SUPFAM" id="SSF51735">
    <property type="entry name" value="NAD(P)-binding Rossmann-fold domains"/>
    <property type="match status" value="1"/>
</dbReference>
<keyword evidence="6" id="KW-1185">Reference proteome</keyword>
<evidence type="ECO:0000256" key="2">
    <source>
        <dbReference type="ARBA" id="ARBA00023002"/>
    </source>
</evidence>
<dbReference type="InterPro" id="IPR036291">
    <property type="entry name" value="NAD(P)-bd_dom_sf"/>
</dbReference>
<keyword evidence="2" id="KW-0560">Oxidoreductase</keyword>
<feature type="signal peptide" evidence="4">
    <location>
        <begin position="1"/>
        <end position="19"/>
    </location>
</feature>
<gene>
    <name evidence="5" type="ORF">PODLI_1B001718</name>
</gene>
<feature type="chain" id="PRO_5041287273" evidence="4">
    <location>
        <begin position="20"/>
        <end position="315"/>
    </location>
</feature>
<dbReference type="PANTHER" id="PTHR43313:SF4">
    <property type="entry name" value="17-BETA-HYDROXYSTEROID DEHYDROGENASE TYPE 6"/>
    <property type="match status" value="1"/>
</dbReference>
<protein>
    <submittedName>
        <fullName evidence="5">Uncharacterized protein</fullName>
    </submittedName>
</protein>
<dbReference type="PRINTS" id="PR00080">
    <property type="entry name" value="SDRFAMILY"/>
</dbReference>
<organism evidence="5 6">
    <name type="scientific">Podarcis lilfordi</name>
    <name type="common">Lilford's wall lizard</name>
    <dbReference type="NCBI Taxonomy" id="74358"/>
    <lineage>
        <taxon>Eukaryota</taxon>
        <taxon>Metazoa</taxon>
        <taxon>Chordata</taxon>
        <taxon>Craniata</taxon>
        <taxon>Vertebrata</taxon>
        <taxon>Euteleostomi</taxon>
        <taxon>Lepidosauria</taxon>
        <taxon>Squamata</taxon>
        <taxon>Bifurcata</taxon>
        <taxon>Unidentata</taxon>
        <taxon>Episquamata</taxon>
        <taxon>Laterata</taxon>
        <taxon>Lacertibaenia</taxon>
        <taxon>Lacertidae</taxon>
        <taxon>Podarcis</taxon>
    </lineage>
</organism>
<name>A0AA35NV07_9SAUR</name>
<proteinExistence type="inferred from homology"/>
<dbReference type="PANTHER" id="PTHR43313">
    <property type="entry name" value="SHORT-CHAIN DEHYDROGENASE/REDUCTASE FAMILY 9C"/>
    <property type="match status" value="1"/>
</dbReference>
<dbReference type="InterPro" id="IPR002347">
    <property type="entry name" value="SDR_fam"/>
</dbReference>
<dbReference type="Pfam" id="PF00106">
    <property type="entry name" value="adh_short"/>
    <property type="match status" value="1"/>
</dbReference>
<comment type="similarity">
    <text evidence="1 3">Belongs to the short-chain dehydrogenases/reductases (SDR) family.</text>
</comment>
<reference evidence="5" key="1">
    <citation type="submission" date="2022-12" db="EMBL/GenBank/DDBJ databases">
        <authorList>
            <person name="Alioto T."/>
            <person name="Alioto T."/>
            <person name="Gomez Garrido J."/>
        </authorList>
    </citation>
    <scope>NUCLEOTIDE SEQUENCE</scope>
</reference>
<accession>A0AA35NV07</accession>
<evidence type="ECO:0000256" key="4">
    <source>
        <dbReference type="SAM" id="SignalP"/>
    </source>
</evidence>
<dbReference type="EMBL" id="OX395127">
    <property type="protein sequence ID" value="CAI5765191.1"/>
    <property type="molecule type" value="Genomic_DNA"/>
</dbReference>
<dbReference type="GO" id="GO:0008202">
    <property type="term" value="P:steroid metabolic process"/>
    <property type="evidence" value="ECO:0007669"/>
    <property type="project" value="TreeGrafter"/>
</dbReference>
<evidence type="ECO:0000256" key="1">
    <source>
        <dbReference type="ARBA" id="ARBA00006484"/>
    </source>
</evidence>